<gene>
    <name evidence="1" type="ORF">CLSA_c34490</name>
</gene>
<sequence>MLYNNLYIKEIRLKKEIYKEESYVKDLPVVNKAQSKK</sequence>
<dbReference type="Proteomes" id="UP000017118">
    <property type="component" value="Chromosome"/>
</dbReference>
<proteinExistence type="predicted"/>
<dbReference type="PATRIC" id="fig|1345695.10.peg.3110"/>
<keyword evidence="2" id="KW-1185">Reference proteome</keyword>
<reference evidence="1 2" key="1">
    <citation type="journal article" date="2013" name="Genome Announc.">
        <title>Complete Genome Sequence of the Solvent Producer Clostridium saccharobutylicum NCP262 (DSM 13864).</title>
        <authorList>
            <person name="Poehlein A."/>
            <person name="Hartwich K."/>
            <person name="Krabben P."/>
            <person name="Ehrenreich A."/>
            <person name="Liebl W."/>
            <person name="Durre P."/>
            <person name="Gottschalk G."/>
            <person name="Daniel R."/>
        </authorList>
    </citation>
    <scope>NUCLEOTIDE SEQUENCE [LARGE SCALE GENOMIC DNA]</scope>
    <source>
        <strain evidence="1">DSM 13864</strain>
    </source>
</reference>
<evidence type="ECO:0000313" key="2">
    <source>
        <dbReference type="Proteomes" id="UP000017118"/>
    </source>
</evidence>
<name>U5MY91_CLOSA</name>
<dbReference type="KEGG" id="csb:CLSA_c34490"/>
<dbReference type="HOGENOM" id="CLU_3342345_0_0_9"/>
<organism evidence="1 2">
    <name type="scientific">Clostridium saccharobutylicum DSM 13864</name>
    <dbReference type="NCBI Taxonomy" id="1345695"/>
    <lineage>
        <taxon>Bacteria</taxon>
        <taxon>Bacillati</taxon>
        <taxon>Bacillota</taxon>
        <taxon>Clostridia</taxon>
        <taxon>Eubacteriales</taxon>
        <taxon>Clostridiaceae</taxon>
        <taxon>Clostridium</taxon>
    </lineage>
</organism>
<accession>U5MY91</accession>
<dbReference type="AlphaFoldDB" id="U5MY91"/>
<evidence type="ECO:0000313" key="1">
    <source>
        <dbReference type="EMBL" id="AGX44412.1"/>
    </source>
</evidence>
<protein>
    <submittedName>
        <fullName evidence="1">Uncharacterized protein</fullName>
    </submittedName>
</protein>
<dbReference type="EMBL" id="CP006721">
    <property type="protein sequence ID" value="AGX44412.1"/>
    <property type="molecule type" value="Genomic_DNA"/>
</dbReference>